<dbReference type="RefSeq" id="WP_150446670.1">
    <property type="nucleotide sequence ID" value="NZ_VYQE01000006.1"/>
</dbReference>
<gene>
    <name evidence="2" type="ORF">F3S47_17870</name>
</gene>
<organism evidence="2 3">
    <name type="scientific">Histidinibacterium aquaticum</name>
    <dbReference type="NCBI Taxonomy" id="2613962"/>
    <lineage>
        <taxon>Bacteria</taxon>
        <taxon>Pseudomonadati</taxon>
        <taxon>Pseudomonadota</taxon>
        <taxon>Alphaproteobacteria</taxon>
        <taxon>Rhodobacterales</taxon>
        <taxon>Paracoccaceae</taxon>
        <taxon>Histidinibacterium</taxon>
    </lineage>
</organism>
<name>A0A5J5GD71_9RHOB</name>
<evidence type="ECO:0000313" key="3">
    <source>
        <dbReference type="Proteomes" id="UP000326554"/>
    </source>
</evidence>
<evidence type="ECO:0000313" key="2">
    <source>
        <dbReference type="EMBL" id="KAA9005763.1"/>
    </source>
</evidence>
<comment type="caution">
    <text evidence="2">The sequence shown here is derived from an EMBL/GenBank/DDBJ whole genome shotgun (WGS) entry which is preliminary data.</text>
</comment>
<proteinExistence type="predicted"/>
<protein>
    <submittedName>
        <fullName evidence="2">Uncharacterized protein</fullName>
    </submittedName>
</protein>
<dbReference type="Proteomes" id="UP000326554">
    <property type="component" value="Unassembled WGS sequence"/>
</dbReference>
<evidence type="ECO:0000256" key="1">
    <source>
        <dbReference type="SAM" id="MobiDB-lite"/>
    </source>
</evidence>
<feature type="region of interest" description="Disordered" evidence="1">
    <location>
        <begin position="96"/>
        <end position="117"/>
    </location>
</feature>
<dbReference type="AlphaFoldDB" id="A0A5J5GD71"/>
<dbReference type="EMBL" id="VYQE01000006">
    <property type="protein sequence ID" value="KAA9005763.1"/>
    <property type="molecule type" value="Genomic_DNA"/>
</dbReference>
<accession>A0A5J5GD71</accession>
<sequence length="117" mass="13249">MLTRLIRAVIPARLRPTFEERIADVRARFEERQMTRDIGGIMGALDRLSDRQLQLIGSHRQELYDFVSDLMDRAAEQRRIGDEIIEILEASERRAQTVTPAVSDDTGADLPANTKAA</sequence>
<keyword evidence="3" id="KW-1185">Reference proteome</keyword>
<reference evidence="2 3" key="1">
    <citation type="submission" date="2019-09" db="EMBL/GenBank/DDBJ databases">
        <authorList>
            <person name="Park J.-S."/>
            <person name="Choi H.-J."/>
        </authorList>
    </citation>
    <scope>NUCLEOTIDE SEQUENCE [LARGE SCALE GENOMIC DNA]</scope>
    <source>
        <strain evidence="2 3">176SS1-4</strain>
    </source>
</reference>